<keyword evidence="5 9" id="KW-0798">TonB box</keyword>
<dbReference type="InterPro" id="IPR012910">
    <property type="entry name" value="Plug_dom"/>
</dbReference>
<feature type="chain" id="PRO_5031254920" evidence="11">
    <location>
        <begin position="31"/>
        <end position="967"/>
    </location>
</feature>
<evidence type="ECO:0000313" key="14">
    <source>
        <dbReference type="EMBL" id="MBB5016662.1"/>
    </source>
</evidence>
<evidence type="ECO:0000256" key="3">
    <source>
        <dbReference type="ARBA" id="ARBA00022452"/>
    </source>
</evidence>
<evidence type="ECO:0000256" key="10">
    <source>
        <dbReference type="SAM" id="Coils"/>
    </source>
</evidence>
<evidence type="ECO:0000259" key="13">
    <source>
        <dbReference type="Pfam" id="PF07715"/>
    </source>
</evidence>
<feature type="coiled-coil region" evidence="10">
    <location>
        <begin position="31"/>
        <end position="58"/>
    </location>
</feature>
<evidence type="ECO:0000256" key="5">
    <source>
        <dbReference type="ARBA" id="ARBA00023077"/>
    </source>
</evidence>
<dbReference type="EMBL" id="JACHHX010000027">
    <property type="protein sequence ID" value="MBB5016662.1"/>
    <property type="molecule type" value="Genomic_DNA"/>
</dbReference>
<feature type="signal peptide" evidence="11">
    <location>
        <begin position="1"/>
        <end position="30"/>
    </location>
</feature>
<dbReference type="SUPFAM" id="SSF56935">
    <property type="entry name" value="Porins"/>
    <property type="match status" value="1"/>
</dbReference>
<dbReference type="InterPro" id="IPR036942">
    <property type="entry name" value="Beta-barrel_TonB_sf"/>
</dbReference>
<accession>A0A7W7Y213</accession>
<dbReference type="PROSITE" id="PS51318">
    <property type="entry name" value="TAT"/>
    <property type="match status" value="1"/>
</dbReference>
<keyword evidence="2 8" id="KW-0813">Transport</keyword>
<evidence type="ECO:0000256" key="8">
    <source>
        <dbReference type="PROSITE-ProRule" id="PRU01360"/>
    </source>
</evidence>
<dbReference type="InterPro" id="IPR039426">
    <property type="entry name" value="TonB-dep_rcpt-like"/>
</dbReference>
<evidence type="ECO:0000256" key="6">
    <source>
        <dbReference type="ARBA" id="ARBA00023136"/>
    </source>
</evidence>
<keyword evidence="3 8" id="KW-1134">Transmembrane beta strand</keyword>
<dbReference type="InterPro" id="IPR006311">
    <property type="entry name" value="TAT_signal"/>
</dbReference>
<protein>
    <submittedName>
        <fullName evidence="14">Iron complex outermembrane receptor protein</fullName>
    </submittedName>
</protein>
<feature type="domain" description="TonB-dependent receptor plug" evidence="13">
    <location>
        <begin position="75"/>
        <end position="186"/>
    </location>
</feature>
<reference evidence="14 15" key="1">
    <citation type="submission" date="2020-08" db="EMBL/GenBank/DDBJ databases">
        <title>Genomic Encyclopedia of Type Strains, Phase IV (KMG-IV): sequencing the most valuable type-strain genomes for metagenomic binning, comparative biology and taxonomic classification.</title>
        <authorList>
            <person name="Goeker M."/>
        </authorList>
    </citation>
    <scope>NUCLEOTIDE SEQUENCE [LARGE SCALE GENOMIC DNA]</scope>
    <source>
        <strain evidence="14 15">DSM 25897</strain>
    </source>
</reference>
<comment type="caution">
    <text evidence="14">The sequence shown here is derived from an EMBL/GenBank/DDBJ whole genome shotgun (WGS) entry which is preliminary data.</text>
</comment>
<evidence type="ECO:0000256" key="2">
    <source>
        <dbReference type="ARBA" id="ARBA00022448"/>
    </source>
</evidence>
<dbReference type="InterPro" id="IPR037066">
    <property type="entry name" value="Plug_dom_sf"/>
</dbReference>
<dbReference type="Gene3D" id="2.40.170.20">
    <property type="entry name" value="TonB-dependent receptor, beta-barrel domain"/>
    <property type="match status" value="1"/>
</dbReference>
<name>A0A7W7Y213_9GAMM</name>
<sequence length="967" mass="106112">MHNPVVLRRSALAQALALAIALPLAPAVFAQNAAQADREETQEEKKEEAQTLDKITVTGSLISRYGFDSVSPVQIITADTSTTVGQLDTTTILQTTNVASGSTQISNQFSGFVIEGGNGVQTLALRGLGANRTLVLLDGRRPGPAGTRGQVGAFDLNVIPSIILQRAEILKDGGGSIYGSDAVAGVVNLITRKNVDRPELNVDANLPFESGGSRFNVSGATGWNFDNGSVVAAFQYYQMQPLQVGDRDFFRCNHDLVRDANGNLLPFEDRSITRGTPNEGCINFGIINAVDDLTLPAANRRYGPSPDGVQQGPIPGYRLVRVVNANPAAGTPAFYEQQFYLDFQNEAHIFSAQERLSVFTAADFSFDRVDWSGQFLYTNRETRSRRFRQFFPVVDARPYGFNGLARPIMPFRSDQNIDVDFYYLSSSFRGDFGSDSSWTWNFDTTFSRSDGKYSSLGIDRDRTGDLLTSPDRRPNPTVPINYFDPRILSGEGMEALTDAIGQWHTGNTVYDQFVVNATTSGDLFRMPAGMAAGAIGAEFRRISINDTPSDLERTGGLWGQSSAIGTKGKDYVYETFGEIELPLLAGLPGVEELTFNGSARMFKYDTVADSDYVWKAGLGWQIVPSVRLRATNSTSYRAPGLYELFLGDQTGFLGQLQIDPCVRWGESSNPNIQANCAAAGIPADYDGLGSSATIVTGGGLGVLKPETSKAFTAGIVFTPAFANLSMSVDYFKIQVNDQIDRLGAANIVGSCYALPVFPNAFCNLFTRNPGNLPTGAYNIATVRDSYININKQVNRGYDLNVRWDGDFSFGKIELESQVTYTIEDLQLLFDSAEPSGYESDDLNGIVTRPKLVGNLRSAFKRGDWTYTWFMRYVDSTENFFVNPIASYRGTPNAVYDIKAESRLYHGLSVRYQADKWNILVGVDNLFDKDPPTISNGGGSTRYGTIPAFATQYDWFGRSAFFRFGYRF</sequence>
<evidence type="ECO:0000256" key="7">
    <source>
        <dbReference type="ARBA" id="ARBA00023237"/>
    </source>
</evidence>
<gene>
    <name evidence="14" type="ORF">HNQ58_002585</name>
</gene>
<dbReference type="PANTHER" id="PTHR47234">
    <property type="match status" value="1"/>
</dbReference>
<keyword evidence="6 8" id="KW-0472">Membrane</keyword>
<dbReference type="AlphaFoldDB" id="A0A7W7Y213"/>
<evidence type="ECO:0000259" key="12">
    <source>
        <dbReference type="Pfam" id="PF00593"/>
    </source>
</evidence>
<evidence type="ECO:0000256" key="4">
    <source>
        <dbReference type="ARBA" id="ARBA00022692"/>
    </source>
</evidence>
<evidence type="ECO:0000256" key="1">
    <source>
        <dbReference type="ARBA" id="ARBA00004571"/>
    </source>
</evidence>
<dbReference type="RefSeq" id="WP_183949323.1">
    <property type="nucleotide sequence ID" value="NZ_JACHHX010000027.1"/>
</dbReference>
<comment type="similarity">
    <text evidence="8 9">Belongs to the TonB-dependent receptor family.</text>
</comment>
<keyword evidence="10" id="KW-0175">Coiled coil</keyword>
<organism evidence="14 15">
    <name type="scientific">Rehaibacterium terrae</name>
    <dbReference type="NCBI Taxonomy" id="1341696"/>
    <lineage>
        <taxon>Bacteria</taxon>
        <taxon>Pseudomonadati</taxon>
        <taxon>Pseudomonadota</taxon>
        <taxon>Gammaproteobacteria</taxon>
        <taxon>Lysobacterales</taxon>
        <taxon>Lysobacteraceae</taxon>
        <taxon>Rehaibacterium</taxon>
    </lineage>
</organism>
<evidence type="ECO:0000256" key="11">
    <source>
        <dbReference type="SAM" id="SignalP"/>
    </source>
</evidence>
<keyword evidence="11" id="KW-0732">Signal</keyword>
<dbReference type="Pfam" id="PF07715">
    <property type="entry name" value="Plug"/>
    <property type="match status" value="1"/>
</dbReference>
<keyword evidence="14" id="KW-0675">Receptor</keyword>
<keyword evidence="4 8" id="KW-0812">Transmembrane</keyword>
<dbReference type="PANTHER" id="PTHR47234:SF2">
    <property type="entry name" value="TONB-DEPENDENT RECEPTOR"/>
    <property type="match status" value="1"/>
</dbReference>
<dbReference type="PROSITE" id="PS52016">
    <property type="entry name" value="TONB_DEPENDENT_REC_3"/>
    <property type="match status" value="1"/>
</dbReference>
<feature type="domain" description="TonB-dependent receptor-like beta-barrel" evidence="12">
    <location>
        <begin position="372"/>
        <end position="925"/>
    </location>
</feature>
<dbReference type="GO" id="GO:0009279">
    <property type="term" value="C:cell outer membrane"/>
    <property type="evidence" value="ECO:0007669"/>
    <property type="project" value="UniProtKB-SubCell"/>
</dbReference>
<comment type="subcellular location">
    <subcellularLocation>
        <location evidence="1 8">Cell outer membrane</location>
        <topology evidence="1 8">Multi-pass membrane protein</topology>
    </subcellularLocation>
</comment>
<evidence type="ECO:0000256" key="9">
    <source>
        <dbReference type="RuleBase" id="RU003357"/>
    </source>
</evidence>
<keyword evidence="15" id="KW-1185">Reference proteome</keyword>
<dbReference type="Proteomes" id="UP000519004">
    <property type="component" value="Unassembled WGS sequence"/>
</dbReference>
<evidence type="ECO:0000313" key="15">
    <source>
        <dbReference type="Proteomes" id="UP000519004"/>
    </source>
</evidence>
<dbReference type="Pfam" id="PF00593">
    <property type="entry name" value="TonB_dep_Rec_b-barrel"/>
    <property type="match status" value="1"/>
</dbReference>
<proteinExistence type="inferred from homology"/>
<dbReference type="InterPro" id="IPR000531">
    <property type="entry name" value="Beta-barrel_TonB"/>
</dbReference>
<dbReference type="Gene3D" id="2.170.130.10">
    <property type="entry name" value="TonB-dependent receptor, plug domain"/>
    <property type="match status" value="1"/>
</dbReference>
<keyword evidence="7 8" id="KW-0998">Cell outer membrane</keyword>